<evidence type="ECO:0000313" key="2">
    <source>
        <dbReference type="Proteomes" id="UP001642484"/>
    </source>
</evidence>
<organism evidence="1 2">
    <name type="scientific">Durusdinium trenchii</name>
    <dbReference type="NCBI Taxonomy" id="1381693"/>
    <lineage>
        <taxon>Eukaryota</taxon>
        <taxon>Sar</taxon>
        <taxon>Alveolata</taxon>
        <taxon>Dinophyceae</taxon>
        <taxon>Suessiales</taxon>
        <taxon>Symbiodiniaceae</taxon>
        <taxon>Durusdinium</taxon>
    </lineage>
</organism>
<comment type="caution">
    <text evidence="1">The sequence shown here is derived from an EMBL/GenBank/DDBJ whole genome shotgun (WGS) entry which is preliminary data.</text>
</comment>
<sequence>MANPFIDEAMRTYGGKEWRLESHTLPRCQVKTSDDIQSPLTVEYVLSCCRPPTGVKTTVLIMDAQLAVSDCGLPRDVALALKGQRVASLPVAVRVAESPPADSKVGGVVMDKGNGLVDVIKYVTFKDKVATREATKLIAGSAYAPFSRPGPWASKKAFQSLLDRLPGHQSCALEIIGAQ</sequence>
<name>A0ABP0RVC2_9DINO</name>
<accession>A0ABP0RVC2</accession>
<protein>
    <submittedName>
        <fullName evidence="1">Uncharacterized protein</fullName>
    </submittedName>
</protein>
<evidence type="ECO:0000313" key="1">
    <source>
        <dbReference type="EMBL" id="CAK9104595.1"/>
    </source>
</evidence>
<proteinExistence type="predicted"/>
<dbReference type="Proteomes" id="UP001642484">
    <property type="component" value="Unassembled WGS sequence"/>
</dbReference>
<gene>
    <name evidence="1" type="ORF">CCMP2556_LOCUS49022</name>
</gene>
<reference evidence="1 2" key="1">
    <citation type="submission" date="2024-02" db="EMBL/GenBank/DDBJ databases">
        <authorList>
            <person name="Chen Y."/>
            <person name="Shah S."/>
            <person name="Dougan E. K."/>
            <person name="Thang M."/>
            <person name="Chan C."/>
        </authorList>
    </citation>
    <scope>NUCLEOTIDE SEQUENCE [LARGE SCALE GENOMIC DNA]</scope>
</reference>
<keyword evidence="2" id="KW-1185">Reference proteome</keyword>
<dbReference type="EMBL" id="CAXAMN010026632">
    <property type="protein sequence ID" value="CAK9104595.1"/>
    <property type="molecule type" value="Genomic_DNA"/>
</dbReference>